<gene>
    <name evidence="12" type="primary">ORF6</name>
</gene>
<keyword evidence="5" id="KW-0843">Virulence</keyword>
<evidence type="ECO:0000256" key="10">
    <source>
        <dbReference type="ARBA" id="ARBA00030495"/>
    </source>
</evidence>
<evidence type="ECO:0000256" key="8">
    <source>
        <dbReference type="ARBA" id="ARBA00029453"/>
    </source>
</evidence>
<organism evidence="12">
    <name type="scientific">Severe acute respiratory syndrome coronavirus</name>
    <name type="common">SARS-CoV</name>
    <dbReference type="NCBI Taxonomy" id="694009"/>
    <lineage>
        <taxon>Viruses</taxon>
        <taxon>Riboviria</taxon>
        <taxon>Orthornavirae</taxon>
        <taxon>Pisuviricota</taxon>
        <taxon>Pisoniviricetes</taxon>
        <taxon>Nidovirales</taxon>
        <taxon>Cornidovirineae</taxon>
        <taxon>Coronaviridae</taxon>
        <taxon>Orthocoronavirinae</taxon>
        <taxon>Betacoronavirus</taxon>
        <taxon>Sarbecovirus</taxon>
        <taxon>Betacoronavirus pandemicum</taxon>
    </lineage>
</organism>
<evidence type="ECO:0000256" key="4">
    <source>
        <dbReference type="ARBA" id="ARBA00022870"/>
    </source>
</evidence>
<dbReference type="Pfam" id="PF12133">
    <property type="entry name" value="bCoV_NS6"/>
    <property type="match status" value="1"/>
</dbReference>
<comment type="subcellular location">
    <subcellularLocation>
        <location evidence="1">Host Golgi apparatus membrane</location>
    </subcellularLocation>
    <subcellularLocation>
        <location evidence="2">Host endoplasmic reticulum membrane</location>
    </subcellularLocation>
</comment>
<evidence type="ECO:0000256" key="7">
    <source>
        <dbReference type="ARBA" id="ARBA00023184"/>
    </source>
</evidence>
<proteinExistence type="inferred from homology"/>
<evidence type="ECO:0000256" key="3">
    <source>
        <dbReference type="ARBA" id="ARBA00022812"/>
    </source>
</evidence>
<evidence type="ECO:0000256" key="5">
    <source>
        <dbReference type="ARBA" id="ARBA00023026"/>
    </source>
</evidence>
<reference evidence="12" key="1">
    <citation type="journal article" date="2019" name="Microbiol. Resour. Announc.">
        <title>Complete Genome Sequence of a Severe Acute Respiratory Syndrome-Related Coronavirus from Kenyan Bats.</title>
        <authorList>
            <person name="Tao Y."/>
            <person name="Tong S."/>
        </authorList>
    </citation>
    <scope>NUCLEOTIDE SEQUENCE [LARGE SCALE GENOMIC DNA]</scope>
    <source>
        <strain evidence="12">BtKY72</strain>
    </source>
</reference>
<organismHost>
    <name type="scientific">Homo sapiens</name>
    <name type="common">Human</name>
    <dbReference type="NCBI Taxonomy" id="9606"/>
</organismHost>
<dbReference type="GO" id="GO:0044167">
    <property type="term" value="C:host cell endoplasmic reticulum membrane"/>
    <property type="evidence" value="ECO:0007669"/>
    <property type="project" value="UniProtKB-SubCell"/>
</dbReference>
<evidence type="ECO:0000256" key="1">
    <source>
        <dbReference type="ARBA" id="ARBA00004217"/>
    </source>
</evidence>
<dbReference type="IntAct" id="A0A3Q8B233">
    <property type="interactions" value="2"/>
</dbReference>
<keyword evidence="3" id="KW-1040">Host Golgi apparatus</keyword>
<dbReference type="Proteomes" id="UP000501722">
    <property type="component" value="Segment"/>
</dbReference>
<comment type="similarity">
    <text evidence="8">Belongs to the coronaviruses accessory protein 6 family.</text>
</comment>
<sequence>MFSLVEFQVTIAELLIIIMRSLGIGLVQFQIRMIALLKIISKHLDRNQHSKLDEEVPMEIDHL</sequence>
<keyword evidence="4" id="KW-1043">Host membrane</keyword>
<evidence type="ECO:0000313" key="12">
    <source>
        <dbReference type="EMBL" id="APO40583.1"/>
    </source>
</evidence>
<dbReference type="EMBL" id="KY352407">
    <property type="protein sequence ID" value="APO40583.1"/>
    <property type="molecule type" value="Genomic_RNA"/>
</dbReference>
<name>A0A3Q8B233_SARS</name>
<accession>A0A3Q8B233</accession>
<organismHost>
    <name type="scientific">Paguma larvata</name>
    <name type="common">Masked palm civet</name>
    <dbReference type="NCBI Taxonomy" id="9675"/>
</organismHost>
<dbReference type="GO" id="GO:0044178">
    <property type="term" value="C:host cell Golgi membrane"/>
    <property type="evidence" value="ECO:0007669"/>
    <property type="project" value="UniProtKB-SubCell"/>
</dbReference>
<evidence type="ECO:0000256" key="11">
    <source>
        <dbReference type="ARBA" id="ARBA00031857"/>
    </source>
</evidence>
<keyword evidence="6" id="KW-0472">Membrane</keyword>
<dbReference type="InterPro" id="IPR022736">
    <property type="entry name" value="NS6_bCoV"/>
</dbReference>
<keyword evidence="7" id="KW-1038">Host endoplasmic reticulum</keyword>
<protein>
    <recommendedName>
        <fullName evidence="9">ORF6 protein</fullName>
    </recommendedName>
    <alternativeName>
        <fullName evidence="11">Accessory protein 6</fullName>
    </alternativeName>
    <alternativeName>
        <fullName evidence="10">Non-structural protein 6</fullName>
    </alternativeName>
</protein>
<evidence type="ECO:0000256" key="9">
    <source>
        <dbReference type="ARBA" id="ARBA00029541"/>
    </source>
</evidence>
<evidence type="ECO:0000256" key="6">
    <source>
        <dbReference type="ARBA" id="ARBA00023136"/>
    </source>
</evidence>
<evidence type="ECO:0000256" key="2">
    <source>
        <dbReference type="ARBA" id="ARBA00004625"/>
    </source>
</evidence>